<dbReference type="GO" id="GO:0000224">
    <property type="term" value="F:peptide-N4-(N-acetyl-beta-glucosaminyl)asparagine amidase activity"/>
    <property type="evidence" value="ECO:0007669"/>
    <property type="project" value="TreeGrafter"/>
</dbReference>
<dbReference type="InterPro" id="IPR008928">
    <property type="entry name" value="6-hairpin_glycosidase_sf"/>
</dbReference>
<dbReference type="InterPro" id="IPR041371">
    <property type="entry name" value="GH92_N"/>
</dbReference>
<protein>
    <recommendedName>
        <fullName evidence="6">Alpha-1,2-mannosidase</fullName>
    </recommendedName>
</protein>
<evidence type="ECO:0000313" key="5">
    <source>
        <dbReference type="Proteomes" id="UP001144313"/>
    </source>
</evidence>
<comment type="caution">
    <text evidence="4">The sequence shown here is derived from an EMBL/GenBank/DDBJ whole genome shotgun (WGS) entry which is preliminary data.</text>
</comment>
<feature type="domain" description="Glycosyl hydrolase family 92 N-terminal" evidence="3">
    <location>
        <begin position="12"/>
        <end position="274"/>
    </location>
</feature>
<dbReference type="GO" id="GO:0005975">
    <property type="term" value="P:carbohydrate metabolic process"/>
    <property type="evidence" value="ECO:0007669"/>
    <property type="project" value="InterPro"/>
</dbReference>
<dbReference type="GO" id="GO:0006516">
    <property type="term" value="P:glycoprotein catabolic process"/>
    <property type="evidence" value="ECO:0007669"/>
    <property type="project" value="TreeGrafter"/>
</dbReference>
<sequence>MSSNLSRILDSVDPFIGTEPADLPAAQGLAASWWWPKAQVGNTHPGACHPLGMVSACACSGAYPTGYGRYGMSTEGAPAPLYDDYLASGFTHFQQSGTGAIRKYYNYFRVTPMIEPLDALGTRWKLQDESAEPGYYAATLENGIRCELTVGEKTAVHRYTFPEASSARVVLDFSYGGLAIEHGTTVPLRAGLESLGQGAAQGTVVMEGIPLSVYIDSDTPKSWRQLVWYDRRRVDGGTRLDFDYIRRTTLRPFGLMFMGPARAGTTIEIRMGFSMRGTGQARSNLEQALPGGFEHGFDRVRAQTHDAWSGYASQVEVDGGTPERRTVFATSVYHSLIKPCFAEDESPFWPSKGPFVFDIATMWDMYKTQFPLLTALDPAKGALMLESLVRIAEEEGNLPIGYRMARGSDRFFRQASALAHTVLADGYQLGLEGLEWDWALVHMQDDLRRGYGEDFADRGIAHPVSHTLDLATGYWCTAIVARGLGDHRLADELEAKSRAWTNAFGGDGLLRDSSFYEGGRWNYSFRLLHDMAARIKLAGGDKEFTAVLDRFFGYGAGPVTQLGVPPFGPEFAIGQDLNRFEGLNNEPDMEAPWAYHYAGRPDRTAEIVHAALSYQFGTGRGGLPGNDDSGALSSWYVWASLGLFPVAGQNLFLVNAPAFGGASLRFGGNDFELVTTGHVESGIGEDAAGSSVQYVQAARFNGKPLDYGFLTGNQLHGGGRLEIELGPEPSDWATKTRPPSASDRPDPARGGGARLQEFSP</sequence>
<organism evidence="4 5">
    <name type="scientific">Glycomyces algeriensis</name>
    <dbReference type="NCBI Taxonomy" id="256037"/>
    <lineage>
        <taxon>Bacteria</taxon>
        <taxon>Bacillati</taxon>
        <taxon>Actinomycetota</taxon>
        <taxon>Actinomycetes</taxon>
        <taxon>Glycomycetales</taxon>
        <taxon>Glycomycetaceae</taxon>
        <taxon>Glycomyces</taxon>
    </lineage>
</organism>
<dbReference type="GO" id="GO:0030246">
    <property type="term" value="F:carbohydrate binding"/>
    <property type="evidence" value="ECO:0007669"/>
    <property type="project" value="InterPro"/>
</dbReference>
<evidence type="ECO:0000259" key="2">
    <source>
        <dbReference type="Pfam" id="PF07971"/>
    </source>
</evidence>
<dbReference type="InterPro" id="IPR014718">
    <property type="entry name" value="GH-type_carb-bd"/>
</dbReference>
<name>A0A9W6G633_9ACTN</name>
<proteinExistence type="predicted"/>
<reference evidence="4" key="1">
    <citation type="submission" date="2022-12" db="EMBL/GenBank/DDBJ databases">
        <title>Reference genome sequencing for broad-spectrum identification of bacterial and archaeal isolates by mass spectrometry.</title>
        <authorList>
            <person name="Sekiguchi Y."/>
            <person name="Tourlousse D.M."/>
        </authorList>
    </citation>
    <scope>NUCLEOTIDE SEQUENCE</scope>
    <source>
        <strain evidence="4">LLR39Z86</strain>
    </source>
</reference>
<dbReference type="Gene3D" id="2.70.98.10">
    <property type="match status" value="1"/>
</dbReference>
<dbReference type="Proteomes" id="UP001144313">
    <property type="component" value="Unassembled WGS sequence"/>
</dbReference>
<dbReference type="Pfam" id="PF17678">
    <property type="entry name" value="Glyco_hydro_92N"/>
    <property type="match status" value="1"/>
</dbReference>
<evidence type="ECO:0000313" key="4">
    <source>
        <dbReference type="EMBL" id="GLI41096.1"/>
    </source>
</evidence>
<dbReference type="EMBL" id="BSDT01000001">
    <property type="protein sequence ID" value="GLI41096.1"/>
    <property type="molecule type" value="Genomic_DNA"/>
</dbReference>
<keyword evidence="5" id="KW-1185">Reference proteome</keyword>
<dbReference type="Gene3D" id="3.30.2080.10">
    <property type="entry name" value="GH92 mannosidase domain"/>
    <property type="match status" value="1"/>
</dbReference>
<dbReference type="PANTHER" id="PTHR12143">
    <property type="entry name" value="PEPTIDE N-GLYCANASE PNGASE -RELATED"/>
    <property type="match status" value="1"/>
</dbReference>
<dbReference type="InterPro" id="IPR050883">
    <property type="entry name" value="PNGase"/>
</dbReference>
<dbReference type="GO" id="GO:0005829">
    <property type="term" value="C:cytosol"/>
    <property type="evidence" value="ECO:0007669"/>
    <property type="project" value="TreeGrafter"/>
</dbReference>
<dbReference type="RefSeq" id="WP_344471633.1">
    <property type="nucleotide sequence ID" value="NZ_BAAAOL010000002.1"/>
</dbReference>
<feature type="region of interest" description="Disordered" evidence="1">
    <location>
        <begin position="723"/>
        <end position="760"/>
    </location>
</feature>
<evidence type="ECO:0000259" key="3">
    <source>
        <dbReference type="Pfam" id="PF17678"/>
    </source>
</evidence>
<gene>
    <name evidence="4" type="ORF">GALLR39Z86_09460</name>
</gene>
<feature type="domain" description="Glycosyl hydrolase family 92" evidence="2">
    <location>
        <begin position="280"/>
        <end position="727"/>
    </location>
</feature>
<dbReference type="AlphaFoldDB" id="A0A9W6G633"/>
<dbReference type="Gene3D" id="1.20.1050.60">
    <property type="entry name" value="alpha-1,2-mannosidase"/>
    <property type="match status" value="1"/>
</dbReference>
<dbReference type="Pfam" id="PF07971">
    <property type="entry name" value="Glyco_hydro_92"/>
    <property type="match status" value="1"/>
</dbReference>
<evidence type="ECO:0008006" key="6">
    <source>
        <dbReference type="Google" id="ProtNLM"/>
    </source>
</evidence>
<accession>A0A9W6G633</accession>
<dbReference type="InterPro" id="IPR012939">
    <property type="entry name" value="Glyco_hydro_92"/>
</dbReference>
<dbReference type="Gene3D" id="1.20.1610.10">
    <property type="entry name" value="alpha-1,2-mannosidases domains"/>
    <property type="match status" value="1"/>
</dbReference>
<dbReference type="SUPFAM" id="SSF48208">
    <property type="entry name" value="Six-hairpin glycosidases"/>
    <property type="match status" value="1"/>
</dbReference>
<dbReference type="PANTHER" id="PTHR12143:SF43">
    <property type="entry name" value="PUTATIVE-RELATED"/>
    <property type="match status" value="1"/>
</dbReference>
<evidence type="ECO:0000256" key="1">
    <source>
        <dbReference type="SAM" id="MobiDB-lite"/>
    </source>
</evidence>